<dbReference type="Pfam" id="PF17254">
    <property type="entry name" value="DUF5321"/>
    <property type="match status" value="1"/>
</dbReference>
<proteinExistence type="predicted"/>
<dbReference type="GeneID" id="25976755"/>
<dbReference type="EMBL" id="GL629735">
    <property type="protein sequence ID" value="EFX05564.1"/>
    <property type="molecule type" value="Genomic_DNA"/>
</dbReference>
<accession>F0XAD8</accession>
<gene>
    <name evidence="2" type="ORF">CMQ_3633</name>
</gene>
<dbReference type="HOGENOM" id="CLU_084831_0_0_1"/>
<protein>
    <submittedName>
        <fullName evidence="2">Uncharacterized protein</fullName>
    </submittedName>
</protein>
<dbReference type="InParanoid" id="F0XAD8"/>
<keyword evidence="1" id="KW-1133">Transmembrane helix</keyword>
<keyword evidence="1" id="KW-0472">Membrane</keyword>
<evidence type="ECO:0000256" key="1">
    <source>
        <dbReference type="SAM" id="Phobius"/>
    </source>
</evidence>
<sequence>MNGTVARGLRAVAVRRAVPTQAVACRSQQLLGLRRASSLPTLLQPSFWKAIVPKPLRRSPEAQAVESVVKVAATPWWSREWNPATFYIAIFLCIGSMSIQMISLKKGFDGFMRQSEVKIGLLREVLERVQKGEDVDVERVLGTDDPSQEAGWEAALREIERDDVSKRQQNKKAASKEPVINAAPEPIAIVPPTKGASITSFY</sequence>
<organism evidence="3">
    <name type="scientific">Grosmannia clavigera (strain kw1407 / UAMH 11150)</name>
    <name type="common">Blue stain fungus</name>
    <name type="synonym">Graphiocladiella clavigera</name>
    <dbReference type="NCBI Taxonomy" id="655863"/>
    <lineage>
        <taxon>Eukaryota</taxon>
        <taxon>Fungi</taxon>
        <taxon>Dikarya</taxon>
        <taxon>Ascomycota</taxon>
        <taxon>Pezizomycotina</taxon>
        <taxon>Sordariomycetes</taxon>
        <taxon>Sordariomycetidae</taxon>
        <taxon>Ophiostomatales</taxon>
        <taxon>Ophiostomataceae</taxon>
        <taxon>Leptographium</taxon>
    </lineage>
</organism>
<dbReference type="AlphaFoldDB" id="F0XAD8"/>
<name>F0XAD8_GROCL</name>
<keyword evidence="3" id="KW-1185">Reference proteome</keyword>
<dbReference type="OrthoDB" id="2253354at2759"/>
<dbReference type="Proteomes" id="UP000007796">
    <property type="component" value="Unassembled WGS sequence"/>
</dbReference>
<keyword evidence="1" id="KW-0812">Transmembrane</keyword>
<dbReference type="RefSeq" id="XP_014175046.1">
    <property type="nucleotide sequence ID" value="XM_014319571.1"/>
</dbReference>
<dbReference type="InterPro" id="IPR035213">
    <property type="entry name" value="DUF5321"/>
</dbReference>
<feature type="transmembrane region" description="Helical" evidence="1">
    <location>
        <begin position="84"/>
        <end position="104"/>
    </location>
</feature>
<evidence type="ECO:0000313" key="3">
    <source>
        <dbReference type="Proteomes" id="UP000007796"/>
    </source>
</evidence>
<dbReference type="eggNOG" id="ENOG502S7FQ">
    <property type="taxonomic scope" value="Eukaryota"/>
</dbReference>
<evidence type="ECO:0000313" key="2">
    <source>
        <dbReference type="EMBL" id="EFX05564.1"/>
    </source>
</evidence>
<reference evidence="2 3" key="1">
    <citation type="journal article" date="2011" name="Proc. Natl. Acad. Sci. U.S.A.">
        <title>Genome and transcriptome analyses of the mountain pine beetle-fungal symbiont Grosmannia clavigera, a lodgepole pine pathogen.</title>
        <authorList>
            <person name="DiGuistini S."/>
            <person name="Wang Y."/>
            <person name="Liao N.Y."/>
            <person name="Taylor G."/>
            <person name="Tanguay P."/>
            <person name="Feau N."/>
            <person name="Henrissat B."/>
            <person name="Chan S.K."/>
            <person name="Hesse-Orce U."/>
            <person name="Alamouti S.M."/>
            <person name="Tsui C.K.M."/>
            <person name="Docking R.T."/>
            <person name="Levasseur A."/>
            <person name="Haridas S."/>
            <person name="Robertson G."/>
            <person name="Birol I."/>
            <person name="Holt R.A."/>
            <person name="Marra M.A."/>
            <person name="Hamelin R.C."/>
            <person name="Hirst M."/>
            <person name="Jones S.J.M."/>
            <person name="Bohlmann J."/>
            <person name="Breuil C."/>
        </authorList>
    </citation>
    <scope>NUCLEOTIDE SEQUENCE [LARGE SCALE GENOMIC DNA]</scope>
    <source>
        <strain evidence="3">kw1407 / UAMH 11150</strain>
    </source>
</reference>